<keyword evidence="3" id="KW-1185">Reference proteome</keyword>
<accession>K5X495</accession>
<organism evidence="2 3">
    <name type="scientific">Phanerochaete carnosa (strain HHB-10118-sp)</name>
    <name type="common">White-rot fungus</name>
    <name type="synonym">Peniophora carnosa</name>
    <dbReference type="NCBI Taxonomy" id="650164"/>
    <lineage>
        <taxon>Eukaryota</taxon>
        <taxon>Fungi</taxon>
        <taxon>Dikarya</taxon>
        <taxon>Basidiomycota</taxon>
        <taxon>Agaricomycotina</taxon>
        <taxon>Agaricomycetes</taxon>
        <taxon>Polyporales</taxon>
        <taxon>Phanerochaetaceae</taxon>
        <taxon>Phanerochaete</taxon>
    </lineage>
</organism>
<dbReference type="OrthoDB" id="2804471at2759"/>
<dbReference type="GeneID" id="18915216"/>
<evidence type="ECO:0000313" key="2">
    <source>
        <dbReference type="EMBL" id="EKM57657.1"/>
    </source>
</evidence>
<name>K5X495_PHACS</name>
<feature type="transmembrane region" description="Helical" evidence="1">
    <location>
        <begin position="114"/>
        <end position="140"/>
    </location>
</feature>
<proteinExistence type="predicted"/>
<keyword evidence="1" id="KW-0812">Transmembrane</keyword>
<feature type="transmembrane region" description="Helical" evidence="1">
    <location>
        <begin position="6"/>
        <end position="23"/>
    </location>
</feature>
<evidence type="ECO:0000256" key="1">
    <source>
        <dbReference type="SAM" id="Phobius"/>
    </source>
</evidence>
<dbReference type="EMBL" id="JH930470">
    <property type="protein sequence ID" value="EKM57657.1"/>
    <property type="molecule type" value="Genomic_DNA"/>
</dbReference>
<sequence length="248" mass="27241">MSDILSIVGFALTAVFSSLRVFAICNRSHFLSLSVFALSMVPFVLNLVNFTKSQYMSISAPFFGIECVGETSLSARTLTMFVWTIRVSLVLADAIVLISTWTRTFGHWRQARRADVSVSLTACLLRDGTVYFVILLAINITQLATVNTTADVAPLTPFITIVPLVLINRFMINLRTVDTDQSETSDKSSLDHGLSTPHFRRSTDFLGNLGETLHDGWDGNLQGDSLSGGDDAYSGESYALSERAVHME</sequence>
<dbReference type="AlphaFoldDB" id="K5X495"/>
<protein>
    <submittedName>
        <fullName evidence="2">Uncharacterized protein</fullName>
    </submittedName>
</protein>
<dbReference type="Proteomes" id="UP000008370">
    <property type="component" value="Unassembled WGS sequence"/>
</dbReference>
<evidence type="ECO:0000313" key="3">
    <source>
        <dbReference type="Proteomes" id="UP000008370"/>
    </source>
</evidence>
<keyword evidence="1" id="KW-0472">Membrane</keyword>
<dbReference type="HOGENOM" id="CLU_053360_2_0_1"/>
<dbReference type="InParanoid" id="K5X495"/>
<gene>
    <name evidence="2" type="ORF">PHACADRAFT_251418</name>
</gene>
<dbReference type="KEGG" id="pco:PHACADRAFT_251418"/>
<reference evidence="2 3" key="1">
    <citation type="journal article" date="2012" name="BMC Genomics">
        <title>Comparative genomics of the white-rot fungi, Phanerochaete carnosa and P. chrysosporium, to elucidate the genetic basis of the distinct wood types they colonize.</title>
        <authorList>
            <person name="Suzuki H."/>
            <person name="MacDonald J."/>
            <person name="Syed K."/>
            <person name="Salamov A."/>
            <person name="Hori C."/>
            <person name="Aerts A."/>
            <person name="Henrissat B."/>
            <person name="Wiebenga A."/>
            <person name="vanKuyk P.A."/>
            <person name="Barry K."/>
            <person name="Lindquist E."/>
            <person name="LaButti K."/>
            <person name="Lapidus A."/>
            <person name="Lucas S."/>
            <person name="Coutinho P."/>
            <person name="Gong Y."/>
            <person name="Samejima M."/>
            <person name="Mahadevan R."/>
            <person name="Abou-Zaid M."/>
            <person name="de Vries R.P."/>
            <person name="Igarashi K."/>
            <person name="Yadav J.S."/>
            <person name="Grigoriev I.V."/>
            <person name="Master E.R."/>
        </authorList>
    </citation>
    <scope>NUCLEOTIDE SEQUENCE [LARGE SCALE GENOMIC DNA]</scope>
    <source>
        <strain evidence="2 3">HHB-10118-sp</strain>
    </source>
</reference>
<feature type="transmembrane region" description="Helical" evidence="1">
    <location>
        <begin position="30"/>
        <end position="48"/>
    </location>
</feature>
<feature type="transmembrane region" description="Helical" evidence="1">
    <location>
        <begin position="80"/>
        <end position="102"/>
    </location>
</feature>
<dbReference type="RefSeq" id="XP_007393005.1">
    <property type="nucleotide sequence ID" value="XM_007392943.1"/>
</dbReference>
<feature type="transmembrane region" description="Helical" evidence="1">
    <location>
        <begin position="152"/>
        <end position="172"/>
    </location>
</feature>
<keyword evidence="1" id="KW-1133">Transmembrane helix</keyword>